<dbReference type="eggNOG" id="COG0624">
    <property type="taxonomic scope" value="Bacteria"/>
</dbReference>
<dbReference type="InterPro" id="IPR036264">
    <property type="entry name" value="Bact_exopeptidase_dim_dom"/>
</dbReference>
<reference evidence="5 6" key="1">
    <citation type="submission" date="2013-08" db="EMBL/GenBank/DDBJ databases">
        <authorList>
            <person name="Huang J."/>
            <person name="Wang G."/>
        </authorList>
    </citation>
    <scope>NUCLEOTIDE SEQUENCE [LARGE SCALE GENOMIC DNA]</scope>
    <source>
        <strain evidence="5 6">BH030004</strain>
    </source>
</reference>
<feature type="domain" description="Peptidase M20 dimerisation" evidence="4">
    <location>
        <begin position="235"/>
        <end position="328"/>
    </location>
</feature>
<dbReference type="PANTHER" id="PTHR32494">
    <property type="entry name" value="ALLANTOATE DEIMINASE-RELATED"/>
    <property type="match status" value="1"/>
</dbReference>
<dbReference type="PIRSF" id="PIRSF001235">
    <property type="entry name" value="Amidase_carbamoylase"/>
    <property type="match status" value="1"/>
</dbReference>
<dbReference type="Pfam" id="PF01546">
    <property type="entry name" value="Peptidase_M20"/>
    <property type="match status" value="1"/>
</dbReference>
<gene>
    <name evidence="5" type="ORF">N783_03815</name>
</gene>
<evidence type="ECO:0000256" key="2">
    <source>
        <dbReference type="ARBA" id="ARBA00022801"/>
    </source>
</evidence>
<dbReference type="Proteomes" id="UP000030403">
    <property type="component" value="Unassembled WGS sequence"/>
</dbReference>
<protein>
    <submittedName>
        <fullName evidence="5">N-carbamoyl-L-amino acid amidohydrolase</fullName>
    </submittedName>
</protein>
<dbReference type="InterPro" id="IPR010158">
    <property type="entry name" value="Amidase_Cbmase"/>
</dbReference>
<dbReference type="NCBIfam" id="TIGR01879">
    <property type="entry name" value="hydantase"/>
    <property type="match status" value="1"/>
</dbReference>
<evidence type="ECO:0000313" key="5">
    <source>
        <dbReference type="EMBL" id="KGX83402.1"/>
    </source>
</evidence>
<dbReference type="STRING" id="1385511.GCA_000425225_04001"/>
<proteinExistence type="inferred from homology"/>
<accession>A0A0A5HID6</accession>
<keyword evidence="2 5" id="KW-0378">Hydrolase</keyword>
<evidence type="ECO:0000259" key="4">
    <source>
        <dbReference type="Pfam" id="PF07687"/>
    </source>
</evidence>
<dbReference type="NCBIfam" id="NF006771">
    <property type="entry name" value="PRK09290.1-5"/>
    <property type="match status" value="1"/>
</dbReference>
<dbReference type="InterPro" id="IPR011650">
    <property type="entry name" value="Peptidase_M20_dimer"/>
</dbReference>
<feature type="binding site" evidence="3">
    <location>
        <position position="145"/>
    </location>
    <ligand>
        <name>Zn(2+)</name>
        <dbReference type="ChEBI" id="CHEBI:29105"/>
        <label>2</label>
    </ligand>
</feature>
<dbReference type="InterPro" id="IPR002933">
    <property type="entry name" value="Peptidase_M20"/>
</dbReference>
<dbReference type="AlphaFoldDB" id="A0A0A5HID6"/>
<dbReference type="OrthoDB" id="9808195at2"/>
<feature type="binding site" evidence="3">
    <location>
        <position position="110"/>
    </location>
    <ligand>
        <name>Zn(2+)</name>
        <dbReference type="ChEBI" id="CHEBI:29105"/>
        <label>1</label>
    </ligand>
</feature>
<dbReference type="Gene3D" id="3.30.70.360">
    <property type="match status" value="1"/>
</dbReference>
<dbReference type="EMBL" id="AVPF01000112">
    <property type="protein sequence ID" value="KGX83402.1"/>
    <property type="molecule type" value="Genomic_DNA"/>
</dbReference>
<dbReference type="RefSeq" id="WP_027447491.1">
    <property type="nucleotide sequence ID" value="NZ_AULJ01000066.1"/>
</dbReference>
<comment type="similarity">
    <text evidence="1">Belongs to the peptidase M20 family.</text>
</comment>
<dbReference type="PANTHER" id="PTHR32494:SF5">
    <property type="entry name" value="ALLANTOATE AMIDOHYDROLASE"/>
    <property type="match status" value="1"/>
</dbReference>
<comment type="caution">
    <text evidence="5">The sequence shown here is derived from an EMBL/GenBank/DDBJ whole genome shotgun (WGS) entry which is preliminary data.</text>
</comment>
<comment type="cofactor">
    <cofactor evidence="3">
        <name>Zn(2+)</name>
        <dbReference type="ChEBI" id="CHEBI:29105"/>
    </cofactor>
    <text evidence="3">Binds 2 Zn(2+) ions per subunit.</text>
</comment>
<feature type="binding site" evidence="3">
    <location>
        <position position="110"/>
    </location>
    <ligand>
        <name>Zn(2+)</name>
        <dbReference type="ChEBI" id="CHEBI:29105"/>
        <label>2</label>
    </ligand>
</feature>
<dbReference type="GO" id="GO:0046872">
    <property type="term" value="F:metal ion binding"/>
    <property type="evidence" value="ECO:0007669"/>
    <property type="project" value="UniProtKB-KW"/>
</dbReference>
<dbReference type="SUPFAM" id="SSF53187">
    <property type="entry name" value="Zn-dependent exopeptidases"/>
    <property type="match status" value="1"/>
</dbReference>
<evidence type="ECO:0000256" key="1">
    <source>
        <dbReference type="ARBA" id="ARBA00006153"/>
    </source>
</evidence>
<sequence>MNQNLFHDLMEDFDTHFTKDGVNGERVARRLAEIATIGLTDEGGSRRIGFSEEEKKAKKLVKSWMEASGLDVREDGAGNVFGRLQGQRNDLPAILCGSHVDTVPNGGHFDGVLGVVSALEVIDSWKEQGYTPLRPYEVVVFSDEEGSRFHSGMTGSHAMLGDIDMETQKGLTDINGLSFEEVINDYGSTVSDFEQAQRNMNEVAHFVEVHIEQGKELEKADLPVGIVSGIAGPVCLEMTFYGEAGHAGNTPMTERKDPLFAASELIQKVHALPSQVSDTAVATVGKMHVSPNGVNVIPGEVTLYVDIRDIVVESRDQLVDLIREQARSIVQNSGVELDIHNNLDVAPVPIKEVNQSLLKKSISNQGIEPMVMPSGAGHDAMPVGHHVPVSMLFVRSKDGISHNPKEWSSLNDCVQGIHVLKDYVERLMDE</sequence>
<dbReference type="Gene3D" id="3.40.630.10">
    <property type="entry name" value="Zn peptidases"/>
    <property type="match status" value="1"/>
</dbReference>
<name>A0A0A5HID6_9BACI</name>
<dbReference type="SUPFAM" id="SSF55031">
    <property type="entry name" value="Bacterial exopeptidase dimerisation domain"/>
    <property type="match status" value="1"/>
</dbReference>
<dbReference type="CDD" id="cd03884">
    <property type="entry name" value="M20_bAS"/>
    <property type="match status" value="1"/>
</dbReference>
<feature type="binding site" evidence="3">
    <location>
        <position position="99"/>
    </location>
    <ligand>
        <name>Zn(2+)</name>
        <dbReference type="ChEBI" id="CHEBI:29105"/>
        <label>1</label>
    </ligand>
</feature>
<keyword evidence="3" id="KW-0479">Metal-binding</keyword>
<feature type="binding site" evidence="3">
    <location>
        <position position="210"/>
    </location>
    <ligand>
        <name>Zn(2+)</name>
        <dbReference type="ChEBI" id="CHEBI:29105"/>
        <label>1</label>
    </ligand>
</feature>
<evidence type="ECO:0000256" key="3">
    <source>
        <dbReference type="PIRSR" id="PIRSR001235-1"/>
    </source>
</evidence>
<evidence type="ECO:0000313" key="6">
    <source>
        <dbReference type="Proteomes" id="UP000030403"/>
    </source>
</evidence>
<keyword evidence="6" id="KW-1185">Reference proteome</keyword>
<dbReference type="Pfam" id="PF07687">
    <property type="entry name" value="M20_dimer"/>
    <property type="match status" value="1"/>
</dbReference>
<organism evidence="5 6">
    <name type="scientific">Pontibacillus marinus BH030004 = DSM 16465</name>
    <dbReference type="NCBI Taxonomy" id="1385511"/>
    <lineage>
        <taxon>Bacteria</taxon>
        <taxon>Bacillati</taxon>
        <taxon>Bacillota</taxon>
        <taxon>Bacilli</taxon>
        <taxon>Bacillales</taxon>
        <taxon>Bacillaceae</taxon>
        <taxon>Pontibacillus</taxon>
    </lineage>
</organism>
<keyword evidence="3" id="KW-0862">Zinc</keyword>
<feature type="binding site" evidence="3">
    <location>
        <position position="402"/>
    </location>
    <ligand>
        <name>Zn(2+)</name>
        <dbReference type="ChEBI" id="CHEBI:29105"/>
        <label>2</label>
    </ligand>
</feature>
<dbReference type="GO" id="GO:0016813">
    <property type="term" value="F:hydrolase activity, acting on carbon-nitrogen (but not peptide) bonds, in linear amidines"/>
    <property type="evidence" value="ECO:0007669"/>
    <property type="project" value="InterPro"/>
</dbReference>